<comment type="catalytic activity">
    <reaction evidence="2">
        <text>ssDNA + n NTP = ssDNA/pppN(pN)n-1 hybrid + (n-1) diphosphate.</text>
        <dbReference type="EC" id="2.7.7.102"/>
    </reaction>
</comment>
<dbReference type="Pfam" id="PF03121">
    <property type="entry name" value="Herpes_UL52"/>
    <property type="match status" value="1"/>
</dbReference>
<dbReference type="Proteomes" id="UP000541444">
    <property type="component" value="Unassembled WGS sequence"/>
</dbReference>
<dbReference type="GO" id="GO:0009411">
    <property type="term" value="P:response to UV"/>
    <property type="evidence" value="ECO:0007669"/>
    <property type="project" value="TreeGrafter"/>
</dbReference>
<comment type="catalytic activity">
    <reaction evidence="4">
        <text>DNA(n) + a 2'-deoxyribonucleoside 5'-triphosphate = DNA(n+1) + diphosphate</text>
        <dbReference type="Rhea" id="RHEA:22508"/>
        <dbReference type="Rhea" id="RHEA-COMP:17339"/>
        <dbReference type="Rhea" id="RHEA-COMP:17340"/>
        <dbReference type="ChEBI" id="CHEBI:33019"/>
        <dbReference type="ChEBI" id="CHEBI:61560"/>
        <dbReference type="ChEBI" id="CHEBI:173112"/>
        <dbReference type="EC" id="2.7.7.7"/>
    </reaction>
    <physiologicalReaction direction="left-to-right" evidence="4">
        <dbReference type="Rhea" id="RHEA:22509"/>
    </physiologicalReaction>
</comment>
<dbReference type="EMBL" id="JACGCM010001055">
    <property type="protein sequence ID" value="KAF6162166.1"/>
    <property type="molecule type" value="Genomic_DNA"/>
</dbReference>
<keyword evidence="6" id="KW-1185">Reference proteome</keyword>
<dbReference type="InterPro" id="IPR044917">
    <property type="entry name" value="PRIMPOL"/>
</dbReference>
<sequence>MDDVDRLFECFKCGVTPPESALRKRKKTREKLNKECLAKRKDASFPGFSPLESPTQRQKSCTDVHPKVGFIALRLFSFIPLSAEENKAIKYSRARRISPVVFYGSPRGVQTKKPTRLLQLLHEIHDDLSEENDLSSRKAIWATFPVQAYAIEFAKKHPQTRLFSYQDRLSGQRRFLVSTYKEFWRRYKNMDSRFRHHYEVIQEGLPCHLYFDLEFDKRVNVDKDGEEMVDLMISVIIDAIFDKYSIQGNQDWVIELDSSTEEKFSRHLIIRIPKIAFKDNLHVGAFVAEEICSRIYSMRGSDQRLNKLFVSKDSSSQELLFVDTAVYSRNRCFRLPLSSKAGKKSMLLPTGRFKCKNMCEEEMFMESLICKMDGDCQKLLICKMDLDCVKTLCFDSEVNANYEQCSSALDGRALRGYTSDLPTTYFIGKSPFPALDIFVEYIASTGNISGRIRSWYWFSEYGLMIYSMSRNRYCEHIGREHKSNHVMYVVDFRRAVYYQKCYDPDCKGYRSPFRSIPGDSIPSNMGFSNSMLMEHYMVMDDQNNMKDISQDNHLRVTDSCKKNEWWLEAIRIADDIECRKKAHEICEQLVEQISGSPGKKMGVELQDKMNFSVTVAEHCTYWCPK</sequence>
<evidence type="ECO:0000256" key="4">
    <source>
        <dbReference type="ARBA" id="ARBA00047303"/>
    </source>
</evidence>
<dbReference type="PANTHER" id="PTHR31399">
    <property type="entry name" value="DNA-DIRECTED PRIMASE / POLYMERASE PROTEIN"/>
    <property type="match status" value="1"/>
</dbReference>
<dbReference type="GO" id="GO:0003887">
    <property type="term" value="F:DNA-directed DNA polymerase activity"/>
    <property type="evidence" value="ECO:0007669"/>
    <property type="project" value="UniProtKB-EC"/>
</dbReference>
<reference evidence="5 6" key="1">
    <citation type="journal article" date="2020" name="IScience">
        <title>Genome Sequencing of the Endangered Kingdonia uniflora (Circaeasteraceae, Ranunculales) Reveals Potential Mechanisms of Evolutionary Specialization.</title>
        <authorList>
            <person name="Sun Y."/>
            <person name="Deng T."/>
            <person name="Zhang A."/>
            <person name="Moore M.J."/>
            <person name="Landis J.B."/>
            <person name="Lin N."/>
            <person name="Zhang H."/>
            <person name="Zhang X."/>
            <person name="Huang J."/>
            <person name="Zhang X."/>
            <person name="Sun H."/>
            <person name="Wang H."/>
        </authorList>
    </citation>
    <scope>NUCLEOTIDE SEQUENCE [LARGE SCALE GENOMIC DNA]</scope>
    <source>
        <strain evidence="5">TB1705</strain>
        <tissue evidence="5">Leaf</tissue>
    </source>
</reference>
<dbReference type="GO" id="GO:0005634">
    <property type="term" value="C:nucleus"/>
    <property type="evidence" value="ECO:0007669"/>
    <property type="project" value="TreeGrafter"/>
</dbReference>
<dbReference type="GO" id="GO:0005759">
    <property type="term" value="C:mitochondrial matrix"/>
    <property type="evidence" value="ECO:0007669"/>
    <property type="project" value="TreeGrafter"/>
</dbReference>
<dbReference type="OrthoDB" id="5988181at2759"/>
<evidence type="ECO:0000313" key="6">
    <source>
        <dbReference type="Proteomes" id="UP000541444"/>
    </source>
</evidence>
<accession>A0A7J7N4W5</accession>
<proteinExistence type="predicted"/>
<evidence type="ECO:0000256" key="3">
    <source>
        <dbReference type="ARBA" id="ARBA00044768"/>
    </source>
</evidence>
<comment type="caution">
    <text evidence="5">The sequence shown here is derived from an EMBL/GenBank/DDBJ whole genome shotgun (WGS) entry which is preliminary data.</text>
</comment>
<evidence type="ECO:0000256" key="2">
    <source>
        <dbReference type="ARBA" id="ARBA00044677"/>
    </source>
</evidence>
<dbReference type="AlphaFoldDB" id="A0A7J7N4W5"/>
<dbReference type="GO" id="GO:0042276">
    <property type="term" value="P:error-prone translesion synthesis"/>
    <property type="evidence" value="ECO:0007669"/>
    <property type="project" value="InterPro"/>
</dbReference>
<evidence type="ECO:0000313" key="5">
    <source>
        <dbReference type="EMBL" id="KAF6162166.1"/>
    </source>
</evidence>
<dbReference type="GO" id="GO:0031297">
    <property type="term" value="P:replication fork processing"/>
    <property type="evidence" value="ECO:0007669"/>
    <property type="project" value="TreeGrafter"/>
</dbReference>
<protein>
    <recommendedName>
        <fullName evidence="1">DNA-directed primase/polymerase protein</fullName>
        <ecNumber evidence="3">2.7.7.102</ecNumber>
    </recommendedName>
</protein>
<dbReference type="GO" id="GO:0003682">
    <property type="term" value="F:chromatin binding"/>
    <property type="evidence" value="ECO:0007669"/>
    <property type="project" value="TreeGrafter"/>
</dbReference>
<gene>
    <name evidence="5" type="ORF">GIB67_008295</name>
</gene>
<dbReference type="GO" id="GO:0006264">
    <property type="term" value="P:mitochondrial DNA replication"/>
    <property type="evidence" value="ECO:0007669"/>
    <property type="project" value="TreeGrafter"/>
</dbReference>
<name>A0A7J7N4W5_9MAGN</name>
<organism evidence="5 6">
    <name type="scientific">Kingdonia uniflora</name>
    <dbReference type="NCBI Taxonomy" id="39325"/>
    <lineage>
        <taxon>Eukaryota</taxon>
        <taxon>Viridiplantae</taxon>
        <taxon>Streptophyta</taxon>
        <taxon>Embryophyta</taxon>
        <taxon>Tracheophyta</taxon>
        <taxon>Spermatophyta</taxon>
        <taxon>Magnoliopsida</taxon>
        <taxon>Ranunculales</taxon>
        <taxon>Circaeasteraceae</taxon>
        <taxon>Kingdonia</taxon>
    </lineage>
</organism>
<evidence type="ECO:0000256" key="1">
    <source>
        <dbReference type="ARBA" id="ARBA00026139"/>
    </source>
</evidence>
<dbReference type="PANTHER" id="PTHR31399:SF0">
    <property type="entry name" value="DNA-DIRECTED PRIMASE_POLYMERASE PROTEIN"/>
    <property type="match status" value="1"/>
</dbReference>
<dbReference type="EC" id="2.7.7.102" evidence="3"/>